<feature type="region of interest" description="Disordered" evidence="2">
    <location>
        <begin position="41"/>
        <end position="82"/>
    </location>
</feature>
<accession>A0A2J8AGS2</accession>
<feature type="region of interest" description="Disordered" evidence="2">
    <location>
        <begin position="1029"/>
        <end position="1051"/>
    </location>
</feature>
<feature type="compositionally biased region" description="Low complexity" evidence="2">
    <location>
        <begin position="434"/>
        <end position="459"/>
    </location>
</feature>
<feature type="compositionally biased region" description="Low complexity" evidence="2">
    <location>
        <begin position="575"/>
        <end position="584"/>
    </location>
</feature>
<feature type="compositionally biased region" description="Low complexity" evidence="2">
    <location>
        <begin position="896"/>
        <end position="914"/>
    </location>
</feature>
<sequence length="1051" mass="108307">MTGIAKTRSIRPRPLNFNERIRVVRYDDGLDAALEEYLRRCEEEEDREQDELLTGLETSRRKPPSGHPQPEPHPAAAAAAAAPIAVPSCRDIPDYASNEEAMADAQARRVREAGPAVPLVGLLPGASPGASAYSSLGLDPGADPHATTAYIIYQDVVRDRRAEPPLLQYDMDDEDERALEGMTSSHRASGSGAGPSGSRAPPATRAAHAAAGGQLDEDSFEVLMGVLERAHFAALQKKKELWQAEVKAGRVPKLPADEKVLPWDAATAALRQHDPTLPALPRALYSHWLKRRKQAGGPLLGYLWYEQPWKAICFRAREPGLEGQQGDMPFMAAETKNTARPAWNRHRIHKKEAHERLVEARDELELLRTLADQVRKRERLKKQLLKLYRAEMAAKVRAGAGGAAAKLGLNLHAKHAAAAAAAAAAVHPRTNGSPAAAAAAASPRRTAAGVPPAPAVASAGDDDDDDDDDGSSSTDDSADSDWEAPQAWRAARGGRGATSPSASEELEGSSDVEMLSSDVEILPSGSPQDARLANGARRTRPETRSHPGSGSDGPDDGSSSDGHDDDGDNDGREGAAGAAAAGQRAGRRGPSGGVARRQAQAAAAGASGRRRAAASEDRVASGDGTDPVSSSSDDDSSEGDEEAEDDGEADPAQEARVRRSIGKSQAAAPKGKGAAARGGAAGRAAQASGAAAGRRGGSSAQRSGLAAVKRAVAQKRLAGAATAKAAGAAARGTRPGAVHPGAPGRSQPGSQAGAGTDGKRRALGKQRPTSSAPAEPDLPHRARPADKPGKLGRRRSEGAAAGGPPLLELRTSRASLAVPQQPPQQPRQQQRRQQQRRQQRPQQQEQHPRGKSRGPAGRQQPAARGLGPTRVAPPQAAAATLHARRSVKDAARRARGAATAGEGPAAAAAPATATAGGGSRPRQLGRKAASAGREGRRLDPARVSDHRKSGVGWKKELEALASVAGLPTAAAAAGGGGARHEPAAAAAAGRAGAKHAPAAAVGGGGSGGALRAVRNGGVVKVSARGATLLKERNGARGRAQGAAEKPKGRKG</sequence>
<feature type="domain" description="Enhancer of polycomb-like N-terminal" evidence="3">
    <location>
        <begin position="15"/>
        <end position="229"/>
    </location>
</feature>
<comment type="caution">
    <text evidence="4">The sequence shown here is derived from an EMBL/GenBank/DDBJ whole genome shotgun (WGS) entry which is preliminary data.</text>
</comment>
<feature type="compositionally biased region" description="Acidic residues" evidence="2">
    <location>
        <begin position="632"/>
        <end position="651"/>
    </location>
</feature>
<protein>
    <recommendedName>
        <fullName evidence="3">Enhancer of polycomb-like N-terminal domain-containing protein</fullName>
    </recommendedName>
</protein>
<proteinExistence type="predicted"/>
<dbReference type="OrthoDB" id="546947at2759"/>
<feature type="compositionally biased region" description="Low complexity" evidence="2">
    <location>
        <begin position="621"/>
        <end position="631"/>
    </location>
</feature>
<feature type="region of interest" description="Disordered" evidence="2">
    <location>
        <begin position="177"/>
        <end position="212"/>
    </location>
</feature>
<feature type="coiled-coil region" evidence="1">
    <location>
        <begin position="350"/>
        <end position="390"/>
    </location>
</feature>
<evidence type="ECO:0000313" key="5">
    <source>
        <dbReference type="Proteomes" id="UP000236333"/>
    </source>
</evidence>
<feature type="compositionally biased region" description="Basic and acidic residues" evidence="2">
    <location>
        <begin position="933"/>
        <end position="952"/>
    </location>
</feature>
<dbReference type="Pfam" id="PF10513">
    <property type="entry name" value="EPL1"/>
    <property type="match status" value="1"/>
</dbReference>
<dbReference type="InterPro" id="IPR019542">
    <property type="entry name" value="Enhancer_polycomb-like_N"/>
</dbReference>
<keyword evidence="5" id="KW-1185">Reference proteome</keyword>
<feature type="region of interest" description="Disordered" evidence="2">
    <location>
        <begin position="434"/>
        <end position="952"/>
    </location>
</feature>
<evidence type="ECO:0000256" key="1">
    <source>
        <dbReference type="SAM" id="Coils"/>
    </source>
</evidence>
<keyword evidence="1" id="KW-0175">Coiled coil</keyword>
<reference evidence="4 5" key="1">
    <citation type="journal article" date="2017" name="Mol. Biol. Evol.">
        <title>The 4-celled Tetrabaena socialis nuclear genome reveals the essential components for genetic control of cell number at the origin of multicellularity in the volvocine lineage.</title>
        <authorList>
            <person name="Featherston J."/>
            <person name="Arakaki Y."/>
            <person name="Hanschen E.R."/>
            <person name="Ferris P.J."/>
            <person name="Michod R.E."/>
            <person name="Olson B.J.S.C."/>
            <person name="Nozaki H."/>
            <person name="Durand P.M."/>
        </authorList>
    </citation>
    <scope>NUCLEOTIDE SEQUENCE [LARGE SCALE GENOMIC DNA]</scope>
    <source>
        <strain evidence="4 5">NIES-571</strain>
    </source>
</reference>
<feature type="compositionally biased region" description="Low complexity" evidence="2">
    <location>
        <begin position="662"/>
        <end position="707"/>
    </location>
</feature>
<feature type="compositionally biased region" description="Basic and acidic residues" evidence="2">
    <location>
        <begin position="777"/>
        <end position="797"/>
    </location>
</feature>
<dbReference type="AlphaFoldDB" id="A0A2J8AGS2"/>
<organism evidence="4 5">
    <name type="scientific">Tetrabaena socialis</name>
    <dbReference type="NCBI Taxonomy" id="47790"/>
    <lineage>
        <taxon>Eukaryota</taxon>
        <taxon>Viridiplantae</taxon>
        <taxon>Chlorophyta</taxon>
        <taxon>core chlorophytes</taxon>
        <taxon>Chlorophyceae</taxon>
        <taxon>CS clade</taxon>
        <taxon>Chlamydomonadales</taxon>
        <taxon>Tetrabaenaceae</taxon>
        <taxon>Tetrabaena</taxon>
    </lineage>
</organism>
<dbReference type="Proteomes" id="UP000236333">
    <property type="component" value="Unassembled WGS sequence"/>
</dbReference>
<gene>
    <name evidence="4" type="ORF">TSOC_001466</name>
</gene>
<evidence type="ECO:0000313" key="4">
    <source>
        <dbReference type="EMBL" id="PNH11696.1"/>
    </source>
</evidence>
<feature type="compositionally biased region" description="Low complexity" evidence="2">
    <location>
        <begin position="593"/>
        <end position="607"/>
    </location>
</feature>
<evidence type="ECO:0000259" key="3">
    <source>
        <dbReference type="Pfam" id="PF10513"/>
    </source>
</evidence>
<feature type="compositionally biased region" description="Low complexity" evidence="2">
    <location>
        <begin position="196"/>
        <end position="211"/>
    </location>
</feature>
<name>A0A2J8AGS2_9CHLO</name>
<evidence type="ECO:0000256" key="2">
    <source>
        <dbReference type="SAM" id="MobiDB-lite"/>
    </source>
</evidence>
<feature type="compositionally biased region" description="Low complexity" evidence="2">
    <location>
        <begin position="718"/>
        <end position="737"/>
    </location>
</feature>
<dbReference type="EMBL" id="PGGS01000024">
    <property type="protein sequence ID" value="PNH11696.1"/>
    <property type="molecule type" value="Genomic_DNA"/>
</dbReference>
<feature type="compositionally biased region" description="Acidic residues" evidence="2">
    <location>
        <begin position="460"/>
        <end position="482"/>
    </location>
</feature>
<feature type="compositionally biased region" description="Basic residues" evidence="2">
    <location>
        <begin position="829"/>
        <end position="839"/>
    </location>
</feature>